<dbReference type="Pfam" id="PF22494">
    <property type="entry name" value="choice_anch_I"/>
    <property type="match status" value="1"/>
</dbReference>
<dbReference type="InterPro" id="IPR052956">
    <property type="entry name" value="Mesenchyme-surface_protein"/>
</dbReference>
<dbReference type="AlphaFoldDB" id="K2PZW8"/>
<evidence type="ECO:0000256" key="1">
    <source>
        <dbReference type="SAM" id="SignalP"/>
    </source>
</evidence>
<sequence length="505" mass="54601">MKFKYALLVAAIGISFVACESDDNEDCCVDPIDKNIRFEHLTTISAGGTTEISAYDSKTKKLFTVNPDLDAVMIYDLTDPSKPIEAGVIEVSATGTPNSVSIYDKQLAIAVEASNKQNNGSVLLFDTQSNALIQSYIVGALPDMVMFSPNGKYIVVANEAEPSSDYLTDPAGSVSIIEVGSGVVSTLGFEAFNNQLSGLEEGGFRVFGPEATVAQDVEPEYVAISDDSKTAWVTLQENNAMAKVNLETKKIEAIYPFGFKDHMLTENMIDASDKDGVTEFKNWPIYGMYLPDAIKYANINGTGYLITANEGDARDYDGFSEETRVEDLVLDATVFPEAANLQAKENLGRLKTTTTMGDIDGDGDYDKIFAYGARSFSVWSTTGDLVYDSGNTIAQRVLDQTPGSFNADQGEVDGRSDDKGAEPEAIELLKVGDKTLLFVGLERNSQVLVYDFSNPVAPEFLQILERAGDHAPEGVLAIAAADSPNDRDLLVVTNEDSGTITIYQN</sequence>
<dbReference type="InterPro" id="IPR015943">
    <property type="entry name" value="WD40/YVTN_repeat-like_dom_sf"/>
</dbReference>
<dbReference type="NCBIfam" id="NF038117">
    <property type="entry name" value="choice_anch_I"/>
    <property type="match status" value="1"/>
</dbReference>
<keyword evidence="1" id="KW-0732">Signal</keyword>
<dbReference type="InterPro" id="IPR011048">
    <property type="entry name" value="Haem_d1_sf"/>
</dbReference>
<dbReference type="PATRIC" id="fig|555500.3.peg.2872"/>
<reference evidence="3 4" key="1">
    <citation type="journal article" date="2012" name="J. Bacteriol.">
        <title>Genome Sequence of Galbibacter marinum Type Strain ck-I2-15.</title>
        <authorList>
            <person name="Lai Q."/>
            <person name="Li C."/>
            <person name="Shao Z."/>
        </authorList>
    </citation>
    <scope>NUCLEOTIDE SEQUENCE [LARGE SCALE GENOMIC DNA]</scope>
    <source>
        <strain evidence="4">ck-I2-15</strain>
    </source>
</reference>
<feature type="chain" id="PRO_5003865743" evidence="1">
    <location>
        <begin position="21"/>
        <end position="505"/>
    </location>
</feature>
<proteinExistence type="predicted"/>
<dbReference type="InterPro" id="IPR055188">
    <property type="entry name" value="Choice_anch_I"/>
</dbReference>
<accession>K2PZW8</accession>
<comment type="caution">
    <text evidence="3">The sequence shown here is derived from an EMBL/GenBank/DDBJ whole genome shotgun (WGS) entry which is preliminary data.</text>
</comment>
<dbReference type="SUPFAM" id="SSF50969">
    <property type="entry name" value="YVTN repeat-like/Quinoprotein amine dehydrogenase"/>
    <property type="match status" value="1"/>
</dbReference>
<dbReference type="PROSITE" id="PS51257">
    <property type="entry name" value="PROKAR_LIPOPROTEIN"/>
    <property type="match status" value="1"/>
</dbReference>
<dbReference type="Gene3D" id="2.130.10.10">
    <property type="entry name" value="YVTN repeat-like/Quinoprotein amine dehydrogenase"/>
    <property type="match status" value="1"/>
</dbReference>
<gene>
    <name evidence="3" type="ORF">I215_13942</name>
</gene>
<name>K2PZW8_9FLAO</name>
<dbReference type="Proteomes" id="UP000007364">
    <property type="component" value="Unassembled WGS sequence"/>
</dbReference>
<keyword evidence="4" id="KW-1185">Reference proteome</keyword>
<dbReference type="RefSeq" id="WP_008992624.1">
    <property type="nucleotide sequence ID" value="NZ_AMSG01000030.1"/>
</dbReference>
<evidence type="ECO:0000313" key="3">
    <source>
        <dbReference type="EMBL" id="EKF54171.1"/>
    </source>
</evidence>
<evidence type="ECO:0000259" key="2">
    <source>
        <dbReference type="Pfam" id="PF22494"/>
    </source>
</evidence>
<evidence type="ECO:0000313" key="4">
    <source>
        <dbReference type="Proteomes" id="UP000007364"/>
    </source>
</evidence>
<dbReference type="SUPFAM" id="SSF51004">
    <property type="entry name" value="C-terminal (heme d1) domain of cytochrome cd1-nitrite reductase"/>
    <property type="match status" value="1"/>
</dbReference>
<feature type="domain" description="Choice-of-anchor I" evidence="2">
    <location>
        <begin position="43"/>
        <end position="504"/>
    </location>
</feature>
<protein>
    <submittedName>
        <fullName evidence="3">Alkaline phosphatase</fullName>
    </submittedName>
</protein>
<feature type="signal peptide" evidence="1">
    <location>
        <begin position="1"/>
        <end position="20"/>
    </location>
</feature>
<dbReference type="EMBL" id="AMSG01000030">
    <property type="protein sequence ID" value="EKF54171.1"/>
    <property type="molecule type" value="Genomic_DNA"/>
</dbReference>
<dbReference type="PANTHER" id="PTHR46928">
    <property type="entry name" value="MESENCHYME-SPECIFIC CELL SURFACE GLYCOPROTEIN"/>
    <property type="match status" value="1"/>
</dbReference>
<dbReference type="PANTHER" id="PTHR46928:SF1">
    <property type="entry name" value="MESENCHYME-SPECIFIC CELL SURFACE GLYCOPROTEIN"/>
    <property type="match status" value="1"/>
</dbReference>
<dbReference type="eggNOG" id="COG3391">
    <property type="taxonomic scope" value="Bacteria"/>
</dbReference>
<dbReference type="OrthoDB" id="9803927at2"/>
<organism evidence="3 4">
    <name type="scientific">Galbibacter marinus</name>
    <dbReference type="NCBI Taxonomy" id="555500"/>
    <lineage>
        <taxon>Bacteria</taxon>
        <taxon>Pseudomonadati</taxon>
        <taxon>Bacteroidota</taxon>
        <taxon>Flavobacteriia</taxon>
        <taxon>Flavobacteriales</taxon>
        <taxon>Flavobacteriaceae</taxon>
        <taxon>Galbibacter</taxon>
    </lineage>
</organism>
<dbReference type="STRING" id="555500.I215_13942"/>
<dbReference type="InterPro" id="IPR011044">
    <property type="entry name" value="Quino_amine_DH_bsu"/>
</dbReference>